<dbReference type="Proteomes" id="UP000473014">
    <property type="component" value="Unassembled WGS sequence"/>
</dbReference>
<evidence type="ECO:0000313" key="3">
    <source>
        <dbReference type="Proteomes" id="UP000473014"/>
    </source>
</evidence>
<accession>A0A6G2BHW9</accession>
<dbReference type="RefSeq" id="WP_155072510.1">
    <property type="nucleotide sequence ID" value="NZ_WIXO01000001.1"/>
</dbReference>
<dbReference type="SUPFAM" id="SSF48452">
    <property type="entry name" value="TPR-like"/>
    <property type="match status" value="2"/>
</dbReference>
<reference evidence="2 3" key="1">
    <citation type="submission" date="2019-11" db="EMBL/GenBank/DDBJ databases">
        <authorList>
            <person name="Yuan L."/>
        </authorList>
    </citation>
    <scope>NUCLEOTIDE SEQUENCE [LARGE SCALE GENOMIC DNA]</scope>
    <source>
        <strain evidence="2 3">TRM43335</strain>
    </source>
</reference>
<dbReference type="SUPFAM" id="SSF52540">
    <property type="entry name" value="P-loop containing nucleoside triphosphate hydrolases"/>
    <property type="match status" value="1"/>
</dbReference>
<dbReference type="Pfam" id="PF13374">
    <property type="entry name" value="TPR_10"/>
    <property type="match status" value="3"/>
</dbReference>
<gene>
    <name evidence="2" type="ORF">F0L17_22745</name>
</gene>
<keyword evidence="3" id="KW-1185">Reference proteome</keyword>
<dbReference type="SMART" id="SM00028">
    <property type="entry name" value="TPR"/>
    <property type="match status" value="5"/>
</dbReference>
<dbReference type="Pfam" id="PF13424">
    <property type="entry name" value="TPR_12"/>
    <property type="match status" value="1"/>
</dbReference>
<dbReference type="OrthoDB" id="3218567at2"/>
<feature type="region of interest" description="Disordered" evidence="1">
    <location>
        <begin position="19"/>
        <end position="38"/>
    </location>
</feature>
<name>A0A6G2BHW9_9ACTN</name>
<dbReference type="InterPro" id="IPR019734">
    <property type="entry name" value="TPR_rpt"/>
</dbReference>
<dbReference type="AlphaFoldDB" id="A0A6G2BHW9"/>
<dbReference type="PANTHER" id="PTHR19959:SF119">
    <property type="entry name" value="FUNGAL LIPASE-LIKE DOMAIN-CONTAINING PROTEIN"/>
    <property type="match status" value="1"/>
</dbReference>
<dbReference type="Gene3D" id="3.40.50.300">
    <property type="entry name" value="P-loop containing nucleotide triphosphate hydrolases"/>
    <property type="match status" value="1"/>
</dbReference>
<comment type="caution">
    <text evidence="2">The sequence shown here is derived from an EMBL/GenBank/DDBJ whole genome shotgun (WGS) entry which is preliminary data.</text>
</comment>
<evidence type="ECO:0000313" key="2">
    <source>
        <dbReference type="EMBL" id="MTE21881.1"/>
    </source>
</evidence>
<dbReference type="EMBL" id="WIXO01000001">
    <property type="protein sequence ID" value="MTE21881.1"/>
    <property type="molecule type" value="Genomic_DNA"/>
</dbReference>
<dbReference type="PANTHER" id="PTHR19959">
    <property type="entry name" value="KINESIN LIGHT CHAIN"/>
    <property type="match status" value="1"/>
</dbReference>
<sequence length="918" mass="99950">MTGASWFSWFKGRRETAAAPESASQSLPAPLDSRSAPAAFGQQITDSTVGGPAIMVGEAGGNVHVTVGTPRYRVDALPPAPAPLTAQGARAQPARLLHARHQLVPFTGRVAELRVLTAWRDGDAAISVLLLHGAGGQGKTRLAMHFAEQSRSDGWQVRQARHISDPPSVAVVREAGEHAHLAGELIIADYAERWPVDELLGFVRDAANTGGRARILLVARPAGVWWQTLANRLDRMDVATTSLALPPLMEDQHTSPILLYTEARDHFAHALDVSGTHRLPVPTAILSDDPGTRHVLAVHMAALVAVDRHRRGETGEGVMDAPGTVSGYLLSRERDHWRTLHANKRITTSDSVMAKVVFTAALTGTVTQQEGLAALAAIQACAAAQSDQALYDHSLLFPSHDAGTVLEPLYPDLLAEDFIALCTPGHPLDHPSDPWAEGALHRLLVPGAGQDGVYPWTKPALTTLIAAAARWPHLVSGHLVPVLTEYPELMLHTGGSALTALTEVPGLPATVLEQVVALLPDHRHVELDAGIAAITSKLISSRLHAISDLAERASLHSSLATRQAYAGMYQQAVSTAEVAVEIGRRLVGEDPNLHEPVLAASLSNLGNRLAQVGRYAEALECAKEAVWIRRKLVDQAPETHRPDFAQALSNLGVRLAEVGRHIEALATEEVAIGVRQRLATEDPVRFEADYATSASNFANHLAQVGRREEALRWEEEALEIRRRLVAENPAAHEPDLARSLSNFGVRLAQVGRREEALRWEEEALEIRRRLVAENPAAHEPDLARSLSNFGVRLAQVGRREEALRWEEEALEIRRRLVAENPAAHEPDLARSLSNFGVRLAQVGRREEALRWEEEALEIRRRLVAENPAAHEPDLARSLSNLRTWLEQTGRHEEARAVVSVIRELPEQRPPSAATVPGQ</sequence>
<protein>
    <submittedName>
        <fullName evidence="2">Tetratricopeptide repeat protein</fullName>
    </submittedName>
</protein>
<dbReference type="Gene3D" id="1.25.40.10">
    <property type="entry name" value="Tetratricopeptide repeat domain"/>
    <property type="match status" value="2"/>
</dbReference>
<dbReference type="InterPro" id="IPR011990">
    <property type="entry name" value="TPR-like_helical_dom_sf"/>
</dbReference>
<organism evidence="2 3">
    <name type="scientific">Streptomyces taklimakanensis</name>
    <dbReference type="NCBI Taxonomy" id="2569853"/>
    <lineage>
        <taxon>Bacteria</taxon>
        <taxon>Bacillati</taxon>
        <taxon>Actinomycetota</taxon>
        <taxon>Actinomycetes</taxon>
        <taxon>Kitasatosporales</taxon>
        <taxon>Streptomycetaceae</taxon>
        <taxon>Streptomyces</taxon>
    </lineage>
</organism>
<proteinExistence type="predicted"/>
<dbReference type="InterPro" id="IPR027417">
    <property type="entry name" value="P-loop_NTPase"/>
</dbReference>
<evidence type="ECO:0000256" key="1">
    <source>
        <dbReference type="SAM" id="MobiDB-lite"/>
    </source>
</evidence>